<dbReference type="InterPro" id="IPR046335">
    <property type="entry name" value="LacI/GalR-like_sensor"/>
</dbReference>
<protein>
    <submittedName>
        <fullName evidence="5">LacI family DNA-binding transcriptional regulator</fullName>
    </submittedName>
</protein>
<evidence type="ECO:0000256" key="1">
    <source>
        <dbReference type="ARBA" id="ARBA00023015"/>
    </source>
</evidence>
<dbReference type="Pfam" id="PF13377">
    <property type="entry name" value="Peripla_BP_3"/>
    <property type="match status" value="1"/>
</dbReference>
<dbReference type="RefSeq" id="WP_338448141.1">
    <property type="nucleotide sequence ID" value="NZ_CP137640.1"/>
</dbReference>
<evidence type="ECO:0000313" key="5">
    <source>
        <dbReference type="EMBL" id="WVX79207.1"/>
    </source>
</evidence>
<dbReference type="SMART" id="SM00354">
    <property type="entry name" value="HTH_LACI"/>
    <property type="match status" value="1"/>
</dbReference>
<gene>
    <name evidence="5" type="ORF">R4Z09_18075</name>
</gene>
<keyword evidence="1" id="KW-0805">Transcription regulation</keyword>
<dbReference type="GO" id="GO:0003677">
    <property type="term" value="F:DNA binding"/>
    <property type="evidence" value="ECO:0007669"/>
    <property type="project" value="UniProtKB-KW"/>
</dbReference>
<proteinExistence type="predicted"/>
<keyword evidence="2 5" id="KW-0238">DNA-binding</keyword>
<accession>A0ABZ2CB34</accession>
<sequence length="320" mass="36432">MANIKDIAKMAGVSVTTVSRVLNNHPYVSEEKREAVRSAMVECNYQPNLNAVHLSKGETLLIGVVTPFINHPYFGQLLEGIANEAVKNNYKLVLFQTNYEEEREVEALQMLQFKQIDALIICSRICGMDIIEEFVAYGPIVLCEDARGKNVSSIFIDQYQTFSKALMYLHNKGHQRIGYSIFRKSGTNSKLREKAYKEFLREMNEPFNPEYIFYDCLKFEDGVHVVERLLKMSSPPTALVVTSDIVAAGILTFCKEKEIQIPEDLAIMGFDNQPIAKIMHITTLEIPLVEIGRKLFLQAIDNSEPSHEEVFVKLIERETV</sequence>
<evidence type="ECO:0000256" key="3">
    <source>
        <dbReference type="ARBA" id="ARBA00023163"/>
    </source>
</evidence>
<evidence type="ECO:0000259" key="4">
    <source>
        <dbReference type="PROSITE" id="PS50932"/>
    </source>
</evidence>
<evidence type="ECO:0000256" key="2">
    <source>
        <dbReference type="ARBA" id="ARBA00023125"/>
    </source>
</evidence>
<reference evidence="5 6" key="1">
    <citation type="submission" date="2023-10" db="EMBL/GenBank/DDBJ databases">
        <title>Niallia locisalis sp.nov. isolated from a salt pond sample.</title>
        <authorList>
            <person name="Li X.-J."/>
            <person name="Dong L."/>
        </authorList>
    </citation>
    <scope>NUCLEOTIDE SEQUENCE [LARGE SCALE GENOMIC DNA]</scope>
    <source>
        <strain evidence="5 6">DSM 29761</strain>
    </source>
</reference>
<keyword evidence="6" id="KW-1185">Reference proteome</keyword>
<dbReference type="CDD" id="cd06286">
    <property type="entry name" value="PBP1_CcpB-like"/>
    <property type="match status" value="1"/>
</dbReference>
<dbReference type="SUPFAM" id="SSF47413">
    <property type="entry name" value="lambda repressor-like DNA-binding domains"/>
    <property type="match status" value="1"/>
</dbReference>
<name>A0ABZ2CB34_9BACI</name>
<dbReference type="PROSITE" id="PS00356">
    <property type="entry name" value="HTH_LACI_1"/>
    <property type="match status" value="1"/>
</dbReference>
<dbReference type="PANTHER" id="PTHR30146">
    <property type="entry name" value="LACI-RELATED TRANSCRIPTIONAL REPRESSOR"/>
    <property type="match status" value="1"/>
</dbReference>
<dbReference type="Gene3D" id="3.40.50.2300">
    <property type="match status" value="2"/>
</dbReference>
<dbReference type="Proteomes" id="UP001357223">
    <property type="component" value="Chromosome"/>
</dbReference>
<dbReference type="EMBL" id="CP137640">
    <property type="protein sequence ID" value="WVX79207.1"/>
    <property type="molecule type" value="Genomic_DNA"/>
</dbReference>
<feature type="domain" description="HTH lacI-type" evidence="4">
    <location>
        <begin position="2"/>
        <end position="56"/>
    </location>
</feature>
<dbReference type="CDD" id="cd01392">
    <property type="entry name" value="HTH_LacI"/>
    <property type="match status" value="1"/>
</dbReference>
<evidence type="ECO:0000313" key="6">
    <source>
        <dbReference type="Proteomes" id="UP001357223"/>
    </source>
</evidence>
<dbReference type="PRINTS" id="PR00036">
    <property type="entry name" value="HTHLACI"/>
</dbReference>
<dbReference type="PROSITE" id="PS50932">
    <property type="entry name" value="HTH_LACI_2"/>
    <property type="match status" value="1"/>
</dbReference>
<dbReference type="Pfam" id="PF00356">
    <property type="entry name" value="LacI"/>
    <property type="match status" value="1"/>
</dbReference>
<organism evidence="5 6">
    <name type="scientific">Niallia oryzisoli</name>
    <dbReference type="NCBI Taxonomy" id="1737571"/>
    <lineage>
        <taxon>Bacteria</taxon>
        <taxon>Bacillati</taxon>
        <taxon>Bacillota</taxon>
        <taxon>Bacilli</taxon>
        <taxon>Bacillales</taxon>
        <taxon>Bacillaceae</taxon>
        <taxon>Niallia</taxon>
    </lineage>
</organism>
<dbReference type="PANTHER" id="PTHR30146:SF105">
    <property type="entry name" value="CATABOLITE CONTROL PROTEIN B"/>
    <property type="match status" value="1"/>
</dbReference>
<dbReference type="InterPro" id="IPR000843">
    <property type="entry name" value="HTH_LacI"/>
</dbReference>
<keyword evidence="3" id="KW-0804">Transcription</keyword>
<dbReference type="InterPro" id="IPR028082">
    <property type="entry name" value="Peripla_BP_I"/>
</dbReference>
<dbReference type="Gene3D" id="1.10.260.40">
    <property type="entry name" value="lambda repressor-like DNA-binding domains"/>
    <property type="match status" value="1"/>
</dbReference>
<dbReference type="InterPro" id="IPR010982">
    <property type="entry name" value="Lambda_DNA-bd_dom_sf"/>
</dbReference>
<dbReference type="SUPFAM" id="SSF53822">
    <property type="entry name" value="Periplasmic binding protein-like I"/>
    <property type="match status" value="1"/>
</dbReference>